<gene>
    <name evidence="5" type="ORF">CJP73_16365</name>
</gene>
<evidence type="ECO:0000259" key="4">
    <source>
        <dbReference type="Pfam" id="PF13458"/>
    </source>
</evidence>
<dbReference type="Gene3D" id="3.40.50.2300">
    <property type="match status" value="2"/>
</dbReference>
<dbReference type="OrthoDB" id="5290698at2"/>
<dbReference type="Pfam" id="PF13458">
    <property type="entry name" value="Peripla_BP_6"/>
    <property type="match status" value="1"/>
</dbReference>
<dbReference type="EMBL" id="NQYH01000033">
    <property type="protein sequence ID" value="RIY38706.1"/>
    <property type="molecule type" value="Genomic_DNA"/>
</dbReference>
<sequence>MKKSILAFTLAALIPLSNAFAEGVKVGVITGATGPGASLGIPYKNTFEVVPKTLGGVPVEYIIVDDATDTTTSVKLARKLIQQDNVDLIIGSSSVPTALAVSEIVAEQKVPQISLSPLPVKAEDNPWSYAVPQPINIMMAAVVKNMKEKGVKSVGYLGFSDSWGELVLAGLKANIEGTDIKLVASERYGRIDTSVAGQVLKLMAAKPDAVVLGGSGTPGALPQVSLRERGYKGPIYHNHGVINKDFLRVGGKALEGAYAPTGPVMVAEQLPDSNPIKAEAMNFTKNYEAKFGDNTRNAFSAYSWDAYLLADQAVEKALKVAKPGTAEFRAALRDALETSNEVVGTHGVYTMSKTDHTGVDERASALVQVENGDWKLVTAK</sequence>
<organism evidence="5 6">
    <name type="scientific">Neopusillimonas maritima</name>
    <dbReference type="NCBI Taxonomy" id="2026239"/>
    <lineage>
        <taxon>Bacteria</taxon>
        <taxon>Pseudomonadati</taxon>
        <taxon>Pseudomonadota</taxon>
        <taxon>Betaproteobacteria</taxon>
        <taxon>Burkholderiales</taxon>
        <taxon>Alcaligenaceae</taxon>
        <taxon>Neopusillimonas</taxon>
    </lineage>
</organism>
<accession>A0A3A1YMM5</accession>
<name>A0A3A1YMM5_9BURK</name>
<dbReference type="RefSeq" id="WP_114421573.1">
    <property type="nucleotide sequence ID" value="NZ_NQYH01000033.1"/>
</dbReference>
<feature type="domain" description="Leucine-binding protein" evidence="4">
    <location>
        <begin position="24"/>
        <end position="372"/>
    </location>
</feature>
<comment type="caution">
    <text evidence="5">The sequence shown here is derived from an EMBL/GenBank/DDBJ whole genome shotgun (WGS) entry which is preliminary data.</text>
</comment>
<evidence type="ECO:0000256" key="1">
    <source>
        <dbReference type="ARBA" id="ARBA00010062"/>
    </source>
</evidence>
<dbReference type="InterPro" id="IPR028082">
    <property type="entry name" value="Peripla_BP_I"/>
</dbReference>
<dbReference type="PANTHER" id="PTHR30483:SF38">
    <property type="entry name" value="BLR7848 PROTEIN"/>
    <property type="match status" value="1"/>
</dbReference>
<evidence type="ECO:0000313" key="6">
    <source>
        <dbReference type="Proteomes" id="UP000266206"/>
    </source>
</evidence>
<dbReference type="Proteomes" id="UP000266206">
    <property type="component" value="Unassembled WGS sequence"/>
</dbReference>
<evidence type="ECO:0000313" key="5">
    <source>
        <dbReference type="EMBL" id="RIY38706.1"/>
    </source>
</evidence>
<protein>
    <submittedName>
        <fullName evidence="5">Branched-chain amino acid ABC transporter substrate-binding protein</fullName>
    </submittedName>
</protein>
<dbReference type="CDD" id="cd06333">
    <property type="entry name" value="PBP1_ABC_RPA1789-like"/>
    <property type="match status" value="1"/>
</dbReference>
<proteinExistence type="inferred from homology"/>
<dbReference type="InterPro" id="IPR028081">
    <property type="entry name" value="Leu-bd"/>
</dbReference>
<feature type="chain" id="PRO_5017222175" evidence="3">
    <location>
        <begin position="22"/>
        <end position="380"/>
    </location>
</feature>
<dbReference type="PANTHER" id="PTHR30483">
    <property type="entry name" value="LEUCINE-SPECIFIC-BINDING PROTEIN"/>
    <property type="match status" value="1"/>
</dbReference>
<reference evidence="5 6" key="1">
    <citation type="submission" date="2017-08" db="EMBL/GenBank/DDBJ databases">
        <title>Pusillimonas indicus sp. nov., a member of the family Alcaligenaceae isolated from surface seawater.</title>
        <authorList>
            <person name="Li J."/>
        </authorList>
    </citation>
    <scope>NUCLEOTIDE SEQUENCE [LARGE SCALE GENOMIC DNA]</scope>
    <source>
        <strain evidence="5 6">L52-1-41</strain>
    </source>
</reference>
<dbReference type="AlphaFoldDB" id="A0A3A1YMM5"/>
<evidence type="ECO:0000256" key="3">
    <source>
        <dbReference type="SAM" id="SignalP"/>
    </source>
</evidence>
<dbReference type="InterPro" id="IPR051010">
    <property type="entry name" value="BCAA_transport"/>
</dbReference>
<dbReference type="SUPFAM" id="SSF53822">
    <property type="entry name" value="Periplasmic binding protein-like I"/>
    <property type="match status" value="1"/>
</dbReference>
<feature type="signal peptide" evidence="3">
    <location>
        <begin position="1"/>
        <end position="21"/>
    </location>
</feature>
<keyword evidence="2 3" id="KW-0732">Signal</keyword>
<comment type="similarity">
    <text evidence="1">Belongs to the leucine-binding protein family.</text>
</comment>
<evidence type="ECO:0000256" key="2">
    <source>
        <dbReference type="ARBA" id="ARBA00022729"/>
    </source>
</evidence>